<proteinExistence type="predicted"/>
<comment type="caution">
    <text evidence="1">The sequence shown here is derived from an EMBL/GenBank/DDBJ whole genome shotgun (WGS) entry which is preliminary data.</text>
</comment>
<accession>A0A2N3PXN7</accession>
<dbReference type="NCBIfam" id="NF045502">
    <property type="entry name" value="variant_rSAM"/>
    <property type="match status" value="1"/>
</dbReference>
<dbReference type="EMBL" id="PIUM01000006">
    <property type="protein sequence ID" value="PKU25174.1"/>
    <property type="molecule type" value="Genomic_DNA"/>
</dbReference>
<protein>
    <submittedName>
        <fullName evidence="1">Radical SAM protein</fullName>
    </submittedName>
</protein>
<evidence type="ECO:0000313" key="2">
    <source>
        <dbReference type="Proteomes" id="UP000233293"/>
    </source>
</evidence>
<name>A0A2N3PXN7_9PROT</name>
<organism evidence="1 2">
    <name type="scientific">Telmatospirillum siberiense</name>
    <dbReference type="NCBI Taxonomy" id="382514"/>
    <lineage>
        <taxon>Bacteria</taxon>
        <taxon>Pseudomonadati</taxon>
        <taxon>Pseudomonadota</taxon>
        <taxon>Alphaproteobacteria</taxon>
        <taxon>Rhodospirillales</taxon>
        <taxon>Rhodospirillaceae</taxon>
        <taxon>Telmatospirillum</taxon>
    </lineage>
</organism>
<dbReference type="RefSeq" id="WP_101250101.1">
    <property type="nucleotide sequence ID" value="NZ_PIUM01000006.1"/>
</dbReference>
<sequence>MPIALRQKFRDEPSFDEVTAQHPRFPRLVARKIDVQRRGVHYSKRALEAVDPTRHQIYTWENVNYPHSLLLRDGGTILVIPQPEERDPYVVDFIDERFMLLDAGQAVEEVEIWPKPKYYDKKTSSGRLMREVVSARPQRLDVFVTSFCHFFHVDDQGCKFCSLPYHHRQLRSENGLPTRLQASDIRECIVEALKEPGRFANIHITGGSIVKGVEVLDMEVDYYISLLQAIGEAFEAPRFPSQLLATAFNERQLTRLREQTGLGSFTADIEVLNEDLFNWICPGKAQWVGYREWQNRLIRAVDIFGKGNVGTGIVGGVETAAPNGFRTESDALRATLDEAEYLAQNGVTTVHTVWAPQIGSQFYHLKAPSLDYFIRLARGLQDIREKYGLSADFDDFRRCGNHPDTDLARLQ</sequence>
<dbReference type="InterPro" id="IPR058240">
    <property type="entry name" value="rSAM_sf"/>
</dbReference>
<gene>
    <name evidence="1" type="ORF">CWS72_08250</name>
</gene>
<reference evidence="2" key="1">
    <citation type="submission" date="2017-12" db="EMBL/GenBank/DDBJ databases">
        <title>Draft genome sequence of Telmatospirillum siberiense 26-4b1T, an acidotolerant peatland alphaproteobacterium potentially involved in sulfur cycling.</title>
        <authorList>
            <person name="Hausmann B."/>
            <person name="Pjevac P."/>
            <person name="Schreck K."/>
            <person name="Herbold C.W."/>
            <person name="Daims H."/>
            <person name="Wagner M."/>
            <person name="Pester M."/>
            <person name="Loy A."/>
        </authorList>
    </citation>
    <scope>NUCLEOTIDE SEQUENCE [LARGE SCALE GENOMIC DNA]</scope>
    <source>
        <strain evidence="2">26-4b1</strain>
    </source>
</reference>
<dbReference type="AlphaFoldDB" id="A0A2N3PXN7"/>
<dbReference type="Gene3D" id="3.20.20.70">
    <property type="entry name" value="Aldolase class I"/>
    <property type="match status" value="1"/>
</dbReference>
<dbReference type="Proteomes" id="UP000233293">
    <property type="component" value="Unassembled WGS sequence"/>
</dbReference>
<dbReference type="SUPFAM" id="SSF102114">
    <property type="entry name" value="Radical SAM enzymes"/>
    <property type="match status" value="1"/>
</dbReference>
<keyword evidence="2" id="KW-1185">Reference proteome</keyword>
<evidence type="ECO:0000313" key="1">
    <source>
        <dbReference type="EMBL" id="PKU25174.1"/>
    </source>
</evidence>
<dbReference type="InterPro" id="IPR013785">
    <property type="entry name" value="Aldolase_TIM"/>
</dbReference>
<dbReference type="OrthoDB" id="5391057at2"/>